<dbReference type="EMBL" id="SJPK01000007">
    <property type="protein sequence ID" value="TWT65245.1"/>
    <property type="molecule type" value="Genomic_DNA"/>
</dbReference>
<name>A0A5C5XTA9_9BACT</name>
<dbReference type="Pfam" id="PF07585">
    <property type="entry name" value="BBP7"/>
    <property type="match status" value="1"/>
</dbReference>
<dbReference type="InterPro" id="IPR011446">
    <property type="entry name" value="BBP7"/>
</dbReference>
<evidence type="ECO:0000313" key="2">
    <source>
        <dbReference type="EMBL" id="TWT65245.1"/>
    </source>
</evidence>
<evidence type="ECO:0000313" key="3">
    <source>
        <dbReference type="Proteomes" id="UP000318053"/>
    </source>
</evidence>
<gene>
    <name evidence="2" type="ORF">CA85_31570</name>
</gene>
<accession>A0A5C5XTA9</accession>
<sequence length="456" mass="48666" precursor="true">MRNTAKSPMPAKSLMFSLTVMMLCSWGIAIEAVQADAPMTRAQAMQTTEPMNWRPVSAAECAASPQQDGYLEFGESYEALPDLGPIPMDACDQYGSCDGLAPCGPGLQPGEFWVRAEYLYWSLDAIDLPALVTSSPAGTLPGSTGVLGQPGTSVLFGGSSYGDSYRSGARVTIGWDDAASGNGWQASAMGIFDDDESFFRSSGLLARPVFDTGTSSEASMIVAHPDYLDGSVSISVGNKMQLYDINRRLCLAASQCQNVDFLVGYRHGQLDEMLQVSQSSVYTEPQGQIIPGTTVDLYDHFSAENRFNGAQLGVQFQRHSASTTLSWIAKIGLGVNQAEATIAGRTVNTVPGGGSATFDGGLLAQTSNIGVYEESNFAVLPEVGVNLHTHMDEHLEVFIGYSLLYWSDAVRVSGQVNRNVSQFPPEPITGSGDPSYQFQTDSLLAHGLNVGGAFTF</sequence>
<protein>
    <recommendedName>
        <fullName evidence="4">BBP7 family outer membrane beta-barrel protein</fullName>
    </recommendedName>
</protein>
<dbReference type="AlphaFoldDB" id="A0A5C5XTA9"/>
<keyword evidence="1" id="KW-0732">Signal</keyword>
<evidence type="ECO:0008006" key="4">
    <source>
        <dbReference type="Google" id="ProtNLM"/>
    </source>
</evidence>
<comment type="caution">
    <text evidence="2">The sequence shown here is derived from an EMBL/GenBank/DDBJ whole genome shotgun (WGS) entry which is preliminary data.</text>
</comment>
<feature type="signal peptide" evidence="1">
    <location>
        <begin position="1"/>
        <end position="31"/>
    </location>
</feature>
<feature type="chain" id="PRO_5022852125" description="BBP7 family outer membrane beta-barrel protein" evidence="1">
    <location>
        <begin position="32"/>
        <end position="456"/>
    </location>
</feature>
<organism evidence="2 3">
    <name type="scientific">Allorhodopirellula solitaria</name>
    <dbReference type="NCBI Taxonomy" id="2527987"/>
    <lineage>
        <taxon>Bacteria</taxon>
        <taxon>Pseudomonadati</taxon>
        <taxon>Planctomycetota</taxon>
        <taxon>Planctomycetia</taxon>
        <taxon>Pirellulales</taxon>
        <taxon>Pirellulaceae</taxon>
        <taxon>Allorhodopirellula</taxon>
    </lineage>
</organism>
<proteinExistence type="predicted"/>
<evidence type="ECO:0000256" key="1">
    <source>
        <dbReference type="SAM" id="SignalP"/>
    </source>
</evidence>
<reference evidence="2 3" key="1">
    <citation type="submission" date="2019-02" db="EMBL/GenBank/DDBJ databases">
        <title>Deep-cultivation of Planctomycetes and their phenomic and genomic characterization uncovers novel biology.</title>
        <authorList>
            <person name="Wiegand S."/>
            <person name="Jogler M."/>
            <person name="Boedeker C."/>
            <person name="Pinto D."/>
            <person name="Vollmers J."/>
            <person name="Rivas-Marin E."/>
            <person name="Kohn T."/>
            <person name="Peeters S.H."/>
            <person name="Heuer A."/>
            <person name="Rast P."/>
            <person name="Oberbeckmann S."/>
            <person name="Bunk B."/>
            <person name="Jeske O."/>
            <person name="Meyerdierks A."/>
            <person name="Storesund J.E."/>
            <person name="Kallscheuer N."/>
            <person name="Luecker S."/>
            <person name="Lage O.M."/>
            <person name="Pohl T."/>
            <person name="Merkel B.J."/>
            <person name="Hornburger P."/>
            <person name="Mueller R.-W."/>
            <person name="Bruemmer F."/>
            <person name="Labrenz M."/>
            <person name="Spormann A.M."/>
            <person name="Op Den Camp H."/>
            <person name="Overmann J."/>
            <person name="Amann R."/>
            <person name="Jetten M.S.M."/>
            <person name="Mascher T."/>
            <person name="Medema M.H."/>
            <person name="Devos D.P."/>
            <person name="Kaster A.-K."/>
            <person name="Ovreas L."/>
            <person name="Rohde M."/>
            <person name="Galperin M.Y."/>
            <person name="Jogler C."/>
        </authorList>
    </citation>
    <scope>NUCLEOTIDE SEQUENCE [LARGE SCALE GENOMIC DNA]</scope>
    <source>
        <strain evidence="2 3">CA85</strain>
    </source>
</reference>
<keyword evidence="3" id="KW-1185">Reference proteome</keyword>
<dbReference type="Proteomes" id="UP000318053">
    <property type="component" value="Unassembled WGS sequence"/>
</dbReference>